<reference evidence="3 4" key="1">
    <citation type="submission" date="2018-09" db="EMBL/GenBank/DDBJ databases">
        <authorList>
            <person name="Tagini F."/>
        </authorList>
    </citation>
    <scope>NUCLEOTIDE SEQUENCE [LARGE SCALE GENOMIC DNA]</scope>
    <source>
        <strain evidence="3 4">MK4</strain>
    </source>
</reference>
<accession>A0ABY6RS45</accession>
<proteinExistence type="predicted"/>
<sequence length="191" mass="20348">MQQRPAPAALRQYPHAPVISPVPRQYYNDPPTQPLPRPHLSPIVAQQCPLPHGHHPAPPGATFWAPTAFTPSPPRIPRRTPRLPLWLGAAASAGAAAVLIAGFWAPGFFVTHQLDISAVQAGVTHVLSDPAGYGAKNVSDVTCNDGRDPTISKGGTFTCQATIDRIKHQFVVTFTDDAGSYEISAPKGTKV</sequence>
<protein>
    <recommendedName>
        <fullName evidence="2">DUF4333 domain-containing protein</fullName>
    </recommendedName>
</protein>
<dbReference type="Proteomes" id="UP000271464">
    <property type="component" value="Unassembled WGS sequence"/>
</dbReference>
<comment type="caution">
    <text evidence="3">The sequence shown here is derived from an EMBL/GenBank/DDBJ whole genome shotgun (WGS) entry which is preliminary data.</text>
</comment>
<dbReference type="InterPro" id="IPR025637">
    <property type="entry name" value="DUF4333"/>
</dbReference>
<feature type="transmembrane region" description="Helical" evidence="1">
    <location>
        <begin position="85"/>
        <end position="105"/>
    </location>
</feature>
<keyword evidence="1" id="KW-1133">Transmembrane helix</keyword>
<gene>
    <name evidence="3" type="ORF">LAUMK4_05708</name>
</gene>
<dbReference type="EMBL" id="UPHM01000152">
    <property type="protein sequence ID" value="VBA32261.1"/>
    <property type="molecule type" value="Genomic_DNA"/>
</dbReference>
<dbReference type="Pfam" id="PF14230">
    <property type="entry name" value="DUF4333"/>
    <property type="match status" value="1"/>
</dbReference>
<feature type="domain" description="DUF4333" evidence="2">
    <location>
        <begin position="98"/>
        <end position="179"/>
    </location>
</feature>
<evidence type="ECO:0000313" key="4">
    <source>
        <dbReference type="Proteomes" id="UP000271464"/>
    </source>
</evidence>
<evidence type="ECO:0000259" key="2">
    <source>
        <dbReference type="Pfam" id="PF14230"/>
    </source>
</evidence>
<evidence type="ECO:0000256" key="1">
    <source>
        <dbReference type="SAM" id="Phobius"/>
    </source>
</evidence>
<organism evidence="3 4">
    <name type="scientific">Mycobacterium persicum</name>
    <dbReference type="NCBI Taxonomy" id="1487726"/>
    <lineage>
        <taxon>Bacteria</taxon>
        <taxon>Bacillati</taxon>
        <taxon>Actinomycetota</taxon>
        <taxon>Actinomycetes</taxon>
        <taxon>Mycobacteriales</taxon>
        <taxon>Mycobacteriaceae</taxon>
        <taxon>Mycobacterium</taxon>
    </lineage>
</organism>
<name>A0ABY6RS45_9MYCO</name>
<evidence type="ECO:0000313" key="3">
    <source>
        <dbReference type="EMBL" id="VBA32261.1"/>
    </source>
</evidence>
<keyword evidence="1" id="KW-0472">Membrane</keyword>
<keyword evidence="4" id="KW-1185">Reference proteome</keyword>
<keyword evidence="1" id="KW-0812">Transmembrane</keyword>
<dbReference type="RefSeq" id="WP_259641830.1">
    <property type="nucleotide sequence ID" value="NZ_UPHM01000152.1"/>
</dbReference>